<name>A0A3N1HC24_9PSEU</name>
<comment type="caution">
    <text evidence="2">The sequence shown here is derived from an EMBL/GenBank/DDBJ whole genome shotgun (WGS) entry which is preliminary data.</text>
</comment>
<dbReference type="AlphaFoldDB" id="A0A3N1HC24"/>
<evidence type="ECO:0000256" key="1">
    <source>
        <dbReference type="SAM" id="MobiDB-lite"/>
    </source>
</evidence>
<accession>A0A3N1HC24</accession>
<protein>
    <submittedName>
        <fullName evidence="2">Uncharacterized protein</fullName>
    </submittedName>
</protein>
<feature type="region of interest" description="Disordered" evidence="1">
    <location>
        <begin position="106"/>
        <end position="155"/>
    </location>
</feature>
<organism evidence="2 3">
    <name type="scientific">Saccharothrix texasensis</name>
    <dbReference type="NCBI Taxonomy" id="103734"/>
    <lineage>
        <taxon>Bacteria</taxon>
        <taxon>Bacillati</taxon>
        <taxon>Actinomycetota</taxon>
        <taxon>Actinomycetes</taxon>
        <taxon>Pseudonocardiales</taxon>
        <taxon>Pseudonocardiaceae</taxon>
        <taxon>Saccharothrix</taxon>
    </lineage>
</organism>
<sequence>MPGEPGGRWAFEFGSILVNWSRANWSFCTCVCIVAFKPDCTLPMALDALFACFTEASLELFNAGTATIPIGPRALGASLSPCNPPEMAANRDCRSPARFCKPSMDDSFMPKPELPVGPPAGGGGADGGGDDGLPEEPGVGFASTPPPRAMAGSPEFFDQTWTELVDVSLDEGCANFDW</sequence>
<evidence type="ECO:0000313" key="3">
    <source>
        <dbReference type="Proteomes" id="UP000268727"/>
    </source>
</evidence>
<dbReference type="EMBL" id="RJKM01000001">
    <property type="protein sequence ID" value="ROP40043.1"/>
    <property type="molecule type" value="Genomic_DNA"/>
</dbReference>
<gene>
    <name evidence="2" type="ORF">EDD40_5448</name>
</gene>
<dbReference type="Proteomes" id="UP000268727">
    <property type="component" value="Unassembled WGS sequence"/>
</dbReference>
<keyword evidence="3" id="KW-1185">Reference proteome</keyword>
<proteinExistence type="predicted"/>
<evidence type="ECO:0000313" key="2">
    <source>
        <dbReference type="EMBL" id="ROP40043.1"/>
    </source>
</evidence>
<reference evidence="2 3" key="1">
    <citation type="submission" date="2018-11" db="EMBL/GenBank/DDBJ databases">
        <title>Sequencing the genomes of 1000 actinobacteria strains.</title>
        <authorList>
            <person name="Klenk H.-P."/>
        </authorList>
    </citation>
    <scope>NUCLEOTIDE SEQUENCE [LARGE SCALE GENOMIC DNA]</scope>
    <source>
        <strain evidence="2 3">DSM 44231</strain>
    </source>
</reference>